<dbReference type="Gene3D" id="3.90.1150.10">
    <property type="entry name" value="Aspartate Aminotransferase, domain 1"/>
    <property type="match status" value="1"/>
</dbReference>
<organism evidence="3">
    <name type="scientific">Hellea balneolensis</name>
    <dbReference type="NCBI Taxonomy" id="287478"/>
    <lineage>
        <taxon>Bacteria</taxon>
        <taxon>Pseudomonadati</taxon>
        <taxon>Pseudomonadota</taxon>
        <taxon>Alphaproteobacteria</taxon>
        <taxon>Maricaulales</taxon>
        <taxon>Robiginitomaculaceae</taxon>
        <taxon>Hellea</taxon>
    </lineage>
</organism>
<dbReference type="PANTHER" id="PTHR43586:SF15">
    <property type="entry name" value="BLR3095 PROTEIN"/>
    <property type="match status" value="1"/>
</dbReference>
<dbReference type="InterPro" id="IPR015421">
    <property type="entry name" value="PyrdxlP-dep_Trfase_major"/>
</dbReference>
<dbReference type="InterPro" id="IPR000192">
    <property type="entry name" value="Aminotrans_V_dom"/>
</dbReference>
<keyword evidence="3" id="KW-0032">Aminotransferase</keyword>
<evidence type="ECO:0000259" key="2">
    <source>
        <dbReference type="Pfam" id="PF00266"/>
    </source>
</evidence>
<comment type="caution">
    <text evidence="3">The sequence shown here is derived from an EMBL/GenBank/DDBJ whole genome shotgun (WGS) entry which is preliminary data.</text>
</comment>
<dbReference type="InterPro" id="IPR015424">
    <property type="entry name" value="PyrdxlP-dep_Trfase"/>
</dbReference>
<dbReference type="InterPro" id="IPR015422">
    <property type="entry name" value="PyrdxlP-dep_Trfase_small"/>
</dbReference>
<reference evidence="3" key="1">
    <citation type="journal article" date="2020" name="mSystems">
        <title>Genome- and Community-Level Interaction Insights into Carbon Utilization and Element Cycling Functions of Hydrothermarchaeota in Hydrothermal Sediment.</title>
        <authorList>
            <person name="Zhou Z."/>
            <person name="Liu Y."/>
            <person name="Xu W."/>
            <person name="Pan J."/>
            <person name="Luo Z.H."/>
            <person name="Li M."/>
        </authorList>
    </citation>
    <scope>NUCLEOTIDE SEQUENCE [LARGE SCALE GENOMIC DNA]</scope>
    <source>
        <strain evidence="3">HyVt-538</strain>
    </source>
</reference>
<dbReference type="Gene3D" id="3.40.640.10">
    <property type="entry name" value="Type I PLP-dependent aspartate aminotransferase-like (Major domain)"/>
    <property type="match status" value="1"/>
</dbReference>
<sequence>MIENQRHLFDIPDEVAYLNCAYMSPLMTQVTEAGARGVRFKQRPWTYGAQDFFSYTEDYRALAARLIGTRADNIAIVPAVSYGLQIAANALPLSAEGEILVLEDQFPSNIYPWREKAKAAGGYVSTVPRPEDGDWTTAVLQMIGRETEILALPATHWADGGLLDLETIGMAARAAGAKLVLDLTQSLGALPFDVETIRPDFMVAAGYKWLLGPYSLGILYIAPQWQEAQPLEHNWMNRAGSEDFAGLVNYRDSFQTGARRFDMGEKSNPAQLMAASAALTQILDWGVENISYTLGARNKAMAARARALGLSVVADDLRAPHYVALGFPDGIPDGLLAALAQKHIHVSQRGNSLRVTAHLYNTDKDIERLFEALGSHE</sequence>
<dbReference type="AlphaFoldDB" id="A0A7V5NXR4"/>
<protein>
    <submittedName>
        <fullName evidence="3">Aminotransferase class V-fold PLP-dependent enzyme</fullName>
    </submittedName>
</protein>
<dbReference type="Proteomes" id="UP000885806">
    <property type="component" value="Unassembled WGS sequence"/>
</dbReference>
<name>A0A7V5NXR4_9PROT</name>
<keyword evidence="3" id="KW-0808">Transferase</keyword>
<feature type="domain" description="Aminotransferase class V" evidence="2">
    <location>
        <begin position="51"/>
        <end position="366"/>
    </location>
</feature>
<evidence type="ECO:0000313" key="3">
    <source>
        <dbReference type="EMBL" id="HHI89152.1"/>
    </source>
</evidence>
<dbReference type="SUPFAM" id="SSF53383">
    <property type="entry name" value="PLP-dependent transferases"/>
    <property type="match status" value="1"/>
</dbReference>
<keyword evidence="1" id="KW-0663">Pyridoxal phosphate</keyword>
<accession>A0A7V5NXR4</accession>
<gene>
    <name evidence="3" type="ORF">ENK01_04280</name>
</gene>
<proteinExistence type="predicted"/>
<dbReference type="PANTHER" id="PTHR43586">
    <property type="entry name" value="CYSTEINE DESULFURASE"/>
    <property type="match status" value="1"/>
</dbReference>
<dbReference type="Pfam" id="PF00266">
    <property type="entry name" value="Aminotran_5"/>
    <property type="match status" value="1"/>
</dbReference>
<dbReference type="EMBL" id="DROP01000287">
    <property type="protein sequence ID" value="HHI89152.1"/>
    <property type="molecule type" value="Genomic_DNA"/>
</dbReference>
<dbReference type="GO" id="GO:0008483">
    <property type="term" value="F:transaminase activity"/>
    <property type="evidence" value="ECO:0007669"/>
    <property type="project" value="UniProtKB-KW"/>
</dbReference>
<evidence type="ECO:0000256" key="1">
    <source>
        <dbReference type="ARBA" id="ARBA00022898"/>
    </source>
</evidence>